<dbReference type="AlphaFoldDB" id="A0A841DYC1"/>
<proteinExistence type="predicted"/>
<evidence type="ECO:0000256" key="1">
    <source>
        <dbReference type="SAM" id="MobiDB-lite"/>
    </source>
</evidence>
<feature type="domain" description="DUF4429" evidence="2">
    <location>
        <begin position="36"/>
        <end position="80"/>
    </location>
</feature>
<comment type="caution">
    <text evidence="3">The sequence shown here is derived from an EMBL/GenBank/DDBJ whole genome shotgun (WGS) entry which is preliminary data.</text>
</comment>
<keyword evidence="4" id="KW-1185">Reference proteome</keyword>
<organism evidence="3 4">
    <name type="scientific">Kribbella solani</name>
    <dbReference type="NCBI Taxonomy" id="236067"/>
    <lineage>
        <taxon>Bacteria</taxon>
        <taxon>Bacillati</taxon>
        <taxon>Actinomycetota</taxon>
        <taxon>Actinomycetes</taxon>
        <taxon>Propionibacteriales</taxon>
        <taxon>Kribbellaceae</taxon>
        <taxon>Kribbella</taxon>
    </lineage>
</organism>
<feature type="domain" description="DUF4429" evidence="2">
    <location>
        <begin position="144"/>
        <end position="225"/>
    </location>
</feature>
<dbReference type="Pfam" id="PF14472">
    <property type="entry name" value="DUF4429"/>
    <property type="match status" value="2"/>
</dbReference>
<evidence type="ECO:0000313" key="3">
    <source>
        <dbReference type="EMBL" id="MBB5983139.1"/>
    </source>
</evidence>
<feature type="compositionally biased region" description="Basic and acidic residues" evidence="1">
    <location>
        <begin position="198"/>
        <end position="210"/>
    </location>
</feature>
<gene>
    <name evidence="3" type="ORF">HDA44_006480</name>
</gene>
<evidence type="ECO:0000313" key="4">
    <source>
        <dbReference type="Proteomes" id="UP000558997"/>
    </source>
</evidence>
<dbReference type="Proteomes" id="UP000558997">
    <property type="component" value="Unassembled WGS sequence"/>
</dbReference>
<name>A0A841DYC1_9ACTN</name>
<protein>
    <recommendedName>
        <fullName evidence="2">DUF4429 domain-containing protein</fullName>
    </recommendedName>
</protein>
<evidence type="ECO:0000259" key="2">
    <source>
        <dbReference type="Pfam" id="PF14472"/>
    </source>
</evidence>
<dbReference type="InterPro" id="IPR027860">
    <property type="entry name" value="DUF4429"/>
</dbReference>
<dbReference type="RefSeq" id="WP_184840915.1">
    <property type="nucleotide sequence ID" value="NZ_BAAAVN010000002.1"/>
</dbReference>
<accession>A0A841DYC1</accession>
<feature type="region of interest" description="Disordered" evidence="1">
    <location>
        <begin position="191"/>
        <end position="210"/>
    </location>
</feature>
<dbReference type="EMBL" id="JACHNF010000001">
    <property type="protein sequence ID" value="MBB5983139.1"/>
    <property type="molecule type" value="Genomic_DNA"/>
</dbReference>
<reference evidence="3 4" key="1">
    <citation type="submission" date="2020-08" db="EMBL/GenBank/DDBJ databases">
        <title>Sequencing the genomes of 1000 actinobacteria strains.</title>
        <authorList>
            <person name="Klenk H.-P."/>
        </authorList>
    </citation>
    <scope>NUCLEOTIDE SEQUENCE [LARGE SCALE GENOMIC DNA]</scope>
    <source>
        <strain evidence="3 4">DSM 17294</strain>
    </source>
</reference>
<sequence>MAGGELVSAYGSVGWDGIGVLRIRYDGAGLDALNCSLRGRLGERVVPVEAVQSVEVSDSGFRLVLRDGSDPLQAVTGADVLLDPYDFPAVDPVLADEIAGHIRRTLVRRDVPATASTAWLVAPPAAADRIEGRDATLTVANGQLTFAYQRGVGRKKRALGDPWSVQLGDIIDVQWAPYQGGLGGSGFLRITTPGTPTERPKPKHDPATMRTERGTDIDALFFATRLLTRIRP</sequence>